<name>A0ACB7T4K9_HYAAI</name>
<comment type="caution">
    <text evidence="1">The sequence shown here is derived from an EMBL/GenBank/DDBJ whole genome shotgun (WGS) entry which is preliminary data.</text>
</comment>
<evidence type="ECO:0000313" key="1">
    <source>
        <dbReference type="EMBL" id="KAH6941217.1"/>
    </source>
</evidence>
<sequence>MHDAAGMFGRRVVTGSDGAQDTAGTFCTGDGAVDASGTLDTRGVFGATCKLGTIWALDTGVMLDDASDEVDKSGPLDDIGAAETGGAFDTNDADDTGATFGDDSSGAADASGTLSADTEEQGAEEQVEGAQAPLVVVDAVAIIRTGPCSNHQASEKGGAERQRAKEARAKG</sequence>
<reference evidence="1" key="1">
    <citation type="submission" date="2020-05" db="EMBL/GenBank/DDBJ databases">
        <title>Large-scale comparative analyses of tick genomes elucidate their genetic diversity and vector capacities.</title>
        <authorList>
            <person name="Jia N."/>
            <person name="Wang J."/>
            <person name="Shi W."/>
            <person name="Du L."/>
            <person name="Sun Y."/>
            <person name="Zhan W."/>
            <person name="Jiang J."/>
            <person name="Wang Q."/>
            <person name="Zhang B."/>
            <person name="Ji P."/>
            <person name="Sakyi L.B."/>
            <person name="Cui X."/>
            <person name="Yuan T."/>
            <person name="Jiang B."/>
            <person name="Yang W."/>
            <person name="Lam T.T.-Y."/>
            <person name="Chang Q."/>
            <person name="Ding S."/>
            <person name="Wang X."/>
            <person name="Zhu J."/>
            <person name="Ruan X."/>
            <person name="Zhao L."/>
            <person name="Wei J."/>
            <person name="Que T."/>
            <person name="Du C."/>
            <person name="Cheng J."/>
            <person name="Dai P."/>
            <person name="Han X."/>
            <person name="Huang E."/>
            <person name="Gao Y."/>
            <person name="Liu J."/>
            <person name="Shao H."/>
            <person name="Ye R."/>
            <person name="Li L."/>
            <person name="Wei W."/>
            <person name="Wang X."/>
            <person name="Wang C."/>
            <person name="Yang T."/>
            <person name="Huo Q."/>
            <person name="Li W."/>
            <person name="Guo W."/>
            <person name="Chen H."/>
            <person name="Zhou L."/>
            <person name="Ni X."/>
            <person name="Tian J."/>
            <person name="Zhou Y."/>
            <person name="Sheng Y."/>
            <person name="Liu T."/>
            <person name="Pan Y."/>
            <person name="Xia L."/>
            <person name="Li J."/>
            <person name="Zhao F."/>
            <person name="Cao W."/>
        </authorList>
    </citation>
    <scope>NUCLEOTIDE SEQUENCE</scope>
    <source>
        <strain evidence="1">Hyas-2018</strain>
    </source>
</reference>
<keyword evidence="2" id="KW-1185">Reference proteome</keyword>
<evidence type="ECO:0000313" key="2">
    <source>
        <dbReference type="Proteomes" id="UP000821845"/>
    </source>
</evidence>
<proteinExistence type="predicted"/>
<dbReference type="EMBL" id="CM023491">
    <property type="protein sequence ID" value="KAH6941217.1"/>
    <property type="molecule type" value="Genomic_DNA"/>
</dbReference>
<gene>
    <name evidence="1" type="ORF">HPB50_015107</name>
</gene>
<protein>
    <submittedName>
        <fullName evidence="1">Uncharacterized protein</fullName>
    </submittedName>
</protein>
<organism evidence="1 2">
    <name type="scientific">Hyalomma asiaticum</name>
    <name type="common">Tick</name>
    <dbReference type="NCBI Taxonomy" id="266040"/>
    <lineage>
        <taxon>Eukaryota</taxon>
        <taxon>Metazoa</taxon>
        <taxon>Ecdysozoa</taxon>
        <taxon>Arthropoda</taxon>
        <taxon>Chelicerata</taxon>
        <taxon>Arachnida</taxon>
        <taxon>Acari</taxon>
        <taxon>Parasitiformes</taxon>
        <taxon>Ixodida</taxon>
        <taxon>Ixodoidea</taxon>
        <taxon>Ixodidae</taxon>
        <taxon>Hyalomminae</taxon>
        <taxon>Hyalomma</taxon>
    </lineage>
</organism>
<accession>A0ACB7T4K9</accession>
<dbReference type="Proteomes" id="UP000821845">
    <property type="component" value="Chromosome 11"/>
</dbReference>